<proteinExistence type="predicted"/>
<dbReference type="Proteomes" id="UP000198577">
    <property type="component" value="Unassembled WGS sequence"/>
</dbReference>
<dbReference type="OrthoDB" id="2113002at2"/>
<dbReference type="AlphaFoldDB" id="A0A1I5UQ45"/>
<reference evidence="1 2" key="1">
    <citation type="submission" date="2016-10" db="EMBL/GenBank/DDBJ databases">
        <authorList>
            <person name="de Groot N.N."/>
        </authorList>
    </citation>
    <scope>NUCLEOTIDE SEQUENCE [LARGE SCALE GENOMIC DNA]</scope>
    <source>
        <strain evidence="1 2">DSM 20678</strain>
    </source>
</reference>
<evidence type="ECO:0000313" key="2">
    <source>
        <dbReference type="Proteomes" id="UP000198577"/>
    </source>
</evidence>
<gene>
    <name evidence="1" type="ORF">SAMN05444406_10816</name>
</gene>
<dbReference type="EMBL" id="FOXR01000008">
    <property type="protein sequence ID" value="SFP97318.1"/>
    <property type="molecule type" value="Genomic_DNA"/>
</dbReference>
<protein>
    <submittedName>
        <fullName evidence="1">Uncharacterized protein</fullName>
    </submittedName>
</protein>
<keyword evidence="2" id="KW-1185">Reference proteome</keyword>
<accession>A0A1I5UQ45</accession>
<dbReference type="RefSeq" id="WP_025748525.1">
    <property type="nucleotide sequence ID" value="NZ_FOXR01000008.1"/>
</dbReference>
<sequence length="114" mass="13070">MAEKVSNKPCGDIKESDYDLEQWHRSCLIYIHDGPPTSKEQCKLPVGEPDGMLNVNGIVAAAIRIYRVKAPREDVRKTVRRLVSLYKEVLAALFCFARWNGFSRVCVLCFDYIF</sequence>
<name>A0A1I5UQ45_9FIRM</name>
<evidence type="ECO:0000313" key="1">
    <source>
        <dbReference type="EMBL" id="SFP97318.1"/>
    </source>
</evidence>
<organism evidence="1 2">
    <name type="scientific">Caldicoprobacter faecalis</name>
    <dbReference type="NCBI Taxonomy" id="937334"/>
    <lineage>
        <taxon>Bacteria</taxon>
        <taxon>Bacillati</taxon>
        <taxon>Bacillota</taxon>
        <taxon>Clostridia</taxon>
        <taxon>Caldicoprobacterales</taxon>
        <taxon>Caldicoprobacteraceae</taxon>
        <taxon>Caldicoprobacter</taxon>
    </lineage>
</organism>
<dbReference type="STRING" id="937334.SAMN05444406_10816"/>